<feature type="region of interest" description="Disordered" evidence="1">
    <location>
        <begin position="373"/>
        <end position="416"/>
    </location>
</feature>
<dbReference type="STRING" id="139420.A0A371D5I6"/>
<dbReference type="InterPro" id="IPR050357">
    <property type="entry name" value="Arrestin_domain-protein"/>
</dbReference>
<name>A0A371D5I6_9APHY</name>
<dbReference type="PANTHER" id="PTHR11188:SF17">
    <property type="entry name" value="FI21816P1"/>
    <property type="match status" value="1"/>
</dbReference>
<evidence type="ECO:0000256" key="1">
    <source>
        <dbReference type="SAM" id="MobiDB-lite"/>
    </source>
</evidence>
<evidence type="ECO:0000313" key="3">
    <source>
        <dbReference type="Proteomes" id="UP000256964"/>
    </source>
</evidence>
<feature type="compositionally biased region" description="Basic and acidic residues" evidence="1">
    <location>
        <begin position="376"/>
        <end position="388"/>
    </location>
</feature>
<sequence length="416" mass="45627">MLSRFTSSSALTVYIPPAIYVAGSTIEGEVEMRFPDLQDENIEEVQLRLRGTSRTVITRDKTTLIETIPLVRDDLSIWSRGGAYPLPGSNTLRVPFSFTLPEQLPPSFHVRRFDPKGDVRYSLSAVGVRKGLLNLNKRHVVPLAILPKDELGAELKAAHATHGWKSFQKEDRIRKGLWGDYAKVHVELSLPDITVLPLFSDIPFTIRVTTTTAPLARSKADASPSDKPVFPPVPVVPDGVQFVLERKVKLRANVFTDKSSRDAAIFLGKKKSGIRGGCAGPIETEPAVKEWVPSEGHEKDAKGEETKGGEGSDATGSWLQRAVFHSTFQLDCPPTFAVQNIETSYQLVVKVPFPGIGNDLKLEVPVTVTSGVVEPIPKEQSDGEDGKDATSPLTTLDLPPAYWDPDDKGWGDDEKD</sequence>
<evidence type="ECO:0000313" key="2">
    <source>
        <dbReference type="EMBL" id="RDX47804.1"/>
    </source>
</evidence>
<organism evidence="2 3">
    <name type="scientific">Lentinus brumalis</name>
    <dbReference type="NCBI Taxonomy" id="2498619"/>
    <lineage>
        <taxon>Eukaryota</taxon>
        <taxon>Fungi</taxon>
        <taxon>Dikarya</taxon>
        <taxon>Basidiomycota</taxon>
        <taxon>Agaricomycotina</taxon>
        <taxon>Agaricomycetes</taxon>
        <taxon>Polyporales</taxon>
        <taxon>Polyporaceae</taxon>
        <taxon>Lentinus</taxon>
    </lineage>
</organism>
<dbReference type="Proteomes" id="UP000256964">
    <property type="component" value="Unassembled WGS sequence"/>
</dbReference>
<dbReference type="Gene3D" id="2.60.40.640">
    <property type="match status" value="1"/>
</dbReference>
<dbReference type="InterPro" id="IPR014752">
    <property type="entry name" value="Arrestin-like_C"/>
</dbReference>
<dbReference type="EMBL" id="KZ857416">
    <property type="protein sequence ID" value="RDX47804.1"/>
    <property type="molecule type" value="Genomic_DNA"/>
</dbReference>
<dbReference type="AlphaFoldDB" id="A0A371D5I6"/>
<dbReference type="GO" id="GO:0005737">
    <property type="term" value="C:cytoplasm"/>
    <property type="evidence" value="ECO:0007669"/>
    <property type="project" value="TreeGrafter"/>
</dbReference>
<reference evidence="2 3" key="1">
    <citation type="journal article" date="2018" name="Biotechnol. Biofuels">
        <title>Integrative visual omics of the white-rot fungus Polyporus brumalis exposes the biotechnological potential of its oxidative enzymes for delignifying raw plant biomass.</title>
        <authorList>
            <person name="Miyauchi S."/>
            <person name="Rancon A."/>
            <person name="Drula E."/>
            <person name="Hage H."/>
            <person name="Chaduli D."/>
            <person name="Favel A."/>
            <person name="Grisel S."/>
            <person name="Henrissat B."/>
            <person name="Herpoel-Gimbert I."/>
            <person name="Ruiz-Duenas F.J."/>
            <person name="Chevret D."/>
            <person name="Hainaut M."/>
            <person name="Lin J."/>
            <person name="Wang M."/>
            <person name="Pangilinan J."/>
            <person name="Lipzen A."/>
            <person name="Lesage-Meessen L."/>
            <person name="Navarro D."/>
            <person name="Riley R."/>
            <person name="Grigoriev I.V."/>
            <person name="Zhou S."/>
            <person name="Raouche S."/>
            <person name="Rosso M.N."/>
        </authorList>
    </citation>
    <scope>NUCLEOTIDE SEQUENCE [LARGE SCALE GENOMIC DNA]</scope>
    <source>
        <strain evidence="2 3">BRFM 1820</strain>
    </source>
</reference>
<dbReference type="PANTHER" id="PTHR11188">
    <property type="entry name" value="ARRESTIN DOMAIN CONTAINING PROTEIN"/>
    <property type="match status" value="1"/>
</dbReference>
<keyword evidence="3" id="KW-1185">Reference proteome</keyword>
<gene>
    <name evidence="2" type="ORF">OH76DRAFT_1353690</name>
</gene>
<protein>
    <recommendedName>
        <fullName evidence="4">Arrestin-like N-terminal domain-containing protein</fullName>
    </recommendedName>
</protein>
<feature type="compositionally biased region" description="Basic and acidic residues" evidence="1">
    <location>
        <begin position="405"/>
        <end position="416"/>
    </location>
</feature>
<dbReference type="SUPFAM" id="SSF81296">
    <property type="entry name" value="E set domains"/>
    <property type="match status" value="1"/>
</dbReference>
<dbReference type="GO" id="GO:0015031">
    <property type="term" value="P:protein transport"/>
    <property type="evidence" value="ECO:0007669"/>
    <property type="project" value="TreeGrafter"/>
</dbReference>
<evidence type="ECO:0008006" key="4">
    <source>
        <dbReference type="Google" id="ProtNLM"/>
    </source>
</evidence>
<accession>A0A371D5I6</accession>
<proteinExistence type="predicted"/>
<feature type="region of interest" description="Disordered" evidence="1">
    <location>
        <begin position="285"/>
        <end position="315"/>
    </location>
</feature>
<feature type="compositionally biased region" description="Basic and acidic residues" evidence="1">
    <location>
        <begin position="295"/>
        <end position="310"/>
    </location>
</feature>
<dbReference type="InterPro" id="IPR014756">
    <property type="entry name" value="Ig_E-set"/>
</dbReference>
<dbReference type="OrthoDB" id="2742096at2759"/>